<dbReference type="RefSeq" id="WP_070954216.1">
    <property type="nucleotide sequence ID" value="NZ_CP015208.1"/>
</dbReference>
<sequence length="619" mass="66868">MAGPKTAKPLIGDTWFGTGDRNIKVEDLRGRFVLLDFWTLCCVNCHHVLAELRPIEKKYSDVLTVIGVHSPKFEHEKKPESVASGIERHDIHHPVLNDPNMATWAAYGVRAWPTLVLIDPRGDVIATYSGEGHAHAIDALLAELVDQYEQDGSLVRGKDIYVAPPQSSNLYRQPGKVEVIPERLRNFFNGADLLISNSGAHNLIAVSSANTDIALLTIGSKTRGNRDGDFENSEFAEPYGSYFLPAELAAEVGFDLVVADTANHKIRAIDLANQKVTTLVGTGEQWMQNDPTEGLGPQIRLSTPWDVTVIGRDLLIGMSGEHRIWAYNFDAKKTRIFAGTTNEGLVDGNLTEAWFAQPSALQPSQSLPDAFWLVDAETSALRLISGGKISSPVGKGLFDFGHVDGPASEALLQHPLGLDELPDGSVLIADTYNHSIRRFDPQTNQVSTVLRNLAEPSDVKVIETEAGPRMVVVEAAAGRISLHPISDSVMVAGDAMRTTRPALLIRDGAVSLDVVFNPPPGQKFDERYGPSTSLVISSTPKELLLSGAGTFTGLTKELQINPEIAEGVLHVAARGASCDDDGTEFAACHIHQQDWGIPVKVASSGSAEVQLVLSGKLEA</sequence>
<feature type="domain" description="Thioredoxin-like fold" evidence="1">
    <location>
        <begin position="30"/>
        <end position="124"/>
    </location>
</feature>
<proteinExistence type="predicted"/>
<dbReference type="PANTHER" id="PTHR46388:SF2">
    <property type="entry name" value="NHL REPEAT-CONTAINING PROTEIN 2"/>
    <property type="match status" value="1"/>
</dbReference>
<dbReference type="SUPFAM" id="SSF101898">
    <property type="entry name" value="NHL repeat"/>
    <property type="match status" value="1"/>
</dbReference>
<dbReference type="PANTHER" id="PTHR46388">
    <property type="entry name" value="NHL REPEAT-CONTAINING PROTEIN 2"/>
    <property type="match status" value="1"/>
</dbReference>
<evidence type="ECO:0000259" key="1">
    <source>
        <dbReference type="Pfam" id="PF13905"/>
    </source>
</evidence>
<dbReference type="Pfam" id="PF13905">
    <property type="entry name" value="Thioredoxin_8"/>
    <property type="match status" value="1"/>
</dbReference>
<dbReference type="OrthoDB" id="9811352at2"/>
<dbReference type="Proteomes" id="UP000243784">
    <property type="component" value="Chromosome"/>
</dbReference>
<organism evidence="2 3">
    <name type="scientific">Candidatus Rhodoluna planktonica</name>
    <dbReference type="NCBI Taxonomy" id="535712"/>
    <lineage>
        <taxon>Bacteria</taxon>
        <taxon>Bacillati</taxon>
        <taxon>Actinomycetota</taxon>
        <taxon>Actinomycetes</taxon>
        <taxon>Micrococcales</taxon>
        <taxon>Microbacteriaceae</taxon>
        <taxon>Luna cluster</taxon>
        <taxon>Luna-1 subcluster</taxon>
        <taxon>Rhodoluna</taxon>
    </lineage>
</organism>
<dbReference type="EMBL" id="CP015208">
    <property type="protein sequence ID" value="AOY55705.1"/>
    <property type="molecule type" value="Genomic_DNA"/>
</dbReference>
<name>A0A1D9DY32_9MICO</name>
<dbReference type="Gene3D" id="3.40.30.10">
    <property type="entry name" value="Glutaredoxin"/>
    <property type="match status" value="1"/>
</dbReference>
<evidence type="ECO:0000313" key="2">
    <source>
        <dbReference type="EMBL" id="AOY55705.1"/>
    </source>
</evidence>
<protein>
    <recommendedName>
        <fullName evidence="1">Thioredoxin-like fold domain-containing protein</fullName>
    </recommendedName>
</protein>
<reference evidence="2 3" key="1">
    <citation type="journal article" date="2016" name="Biochim. Biophys. Acta">
        <title>Photochemical characterization of actinorhodopsin and its functional existence in the natural host.</title>
        <authorList>
            <person name="Nakamura S."/>
            <person name="Kikukawa T."/>
            <person name="Tamogami J."/>
            <person name="Kamiya M."/>
            <person name="Aizawa T."/>
            <person name="Hahn M.W."/>
            <person name="Ihara K."/>
            <person name="Kamo N."/>
            <person name="Demura M."/>
        </authorList>
    </citation>
    <scope>NUCLEOTIDE SEQUENCE [LARGE SCALE GENOMIC DNA]</scope>
    <source>
        <strain evidence="2 3">MWH-Dar1</strain>
    </source>
</reference>
<gene>
    <name evidence="2" type="ORF">A4Z71_01480</name>
</gene>
<dbReference type="AlphaFoldDB" id="A0A1D9DY32"/>
<dbReference type="InterPro" id="IPR036249">
    <property type="entry name" value="Thioredoxin-like_sf"/>
</dbReference>
<dbReference type="STRING" id="535712.A4Z71_01480"/>
<accession>A0A1D9DY32</accession>
<dbReference type="SUPFAM" id="SSF52833">
    <property type="entry name" value="Thioredoxin-like"/>
    <property type="match status" value="1"/>
</dbReference>
<evidence type="ECO:0000313" key="3">
    <source>
        <dbReference type="Proteomes" id="UP000243784"/>
    </source>
</evidence>
<dbReference type="KEGG" id="rpla:A4Z71_01480"/>
<dbReference type="InterPro" id="IPR012336">
    <property type="entry name" value="Thioredoxin-like_fold"/>
</dbReference>
<dbReference type="Gene3D" id="2.120.10.30">
    <property type="entry name" value="TolB, C-terminal domain"/>
    <property type="match status" value="2"/>
</dbReference>
<keyword evidence="3" id="KW-1185">Reference proteome</keyword>
<dbReference type="InterPro" id="IPR011042">
    <property type="entry name" value="6-blade_b-propeller_TolB-like"/>
</dbReference>